<organism evidence="3 4">
    <name type="scientific">Neonectria magnoliae</name>
    <dbReference type="NCBI Taxonomy" id="2732573"/>
    <lineage>
        <taxon>Eukaryota</taxon>
        <taxon>Fungi</taxon>
        <taxon>Dikarya</taxon>
        <taxon>Ascomycota</taxon>
        <taxon>Pezizomycotina</taxon>
        <taxon>Sordariomycetes</taxon>
        <taxon>Hypocreomycetidae</taxon>
        <taxon>Hypocreales</taxon>
        <taxon>Nectriaceae</taxon>
        <taxon>Neonectria</taxon>
    </lineage>
</organism>
<keyword evidence="2" id="KW-0472">Membrane</keyword>
<keyword evidence="2" id="KW-0812">Transmembrane</keyword>
<evidence type="ECO:0000256" key="1">
    <source>
        <dbReference type="SAM" id="MobiDB-lite"/>
    </source>
</evidence>
<gene>
    <name evidence="3" type="ORF">QQZ08_006257</name>
</gene>
<accession>A0ABR1I187</accession>
<evidence type="ECO:0000313" key="4">
    <source>
        <dbReference type="Proteomes" id="UP001498421"/>
    </source>
</evidence>
<dbReference type="Proteomes" id="UP001498421">
    <property type="component" value="Unassembled WGS sequence"/>
</dbReference>
<sequence length="447" mass="48852">MSKTYFKARGRNTIFLWTILILVGLLCLAVEFYRIDTVDCTRGNPISSDLSDFPWGVNNTCGLRCSTEQGPFSPMRGGAADNVYVIPAPDKLTFGTATLLASACCVHAILCIISMWDKIVEINWKRRSSRNNENEQYDAVIDGTNGATPAMMKGINGRIQYFLRVIAIPIFGGAGLAILIIGEMNFFSRQVRYQTEPIASVGQWTPIAGTVMAVVGSLYLLLAADVETAKGQATPDARNQQCNCSNPDHYQASLAEPQMRPRSYSASSHISGSTHSYSQDYSHIETKIETTKKRDAGYRQKVAKTLVAVGEWLGSPPSDFDDAGIKHGKAAEYPQVPGEGGRNPLLPMIQKRFGGDRSSFELQESRGPGLTPSNTLQVPSPTHHSSTRASRSMSPAARARMPDDFQAVIDGNEWAPRRPPINTQSRRTEPLMTPALDVSGRSSSTEN</sequence>
<comment type="caution">
    <text evidence="3">The sequence shown here is derived from an EMBL/GenBank/DDBJ whole genome shotgun (WGS) entry which is preliminary data.</text>
</comment>
<feature type="transmembrane region" description="Helical" evidence="2">
    <location>
        <begin position="161"/>
        <end position="181"/>
    </location>
</feature>
<proteinExistence type="predicted"/>
<keyword evidence="2" id="KW-1133">Transmembrane helix</keyword>
<feature type="compositionally biased region" description="Low complexity" evidence="1">
    <location>
        <begin position="379"/>
        <end position="399"/>
    </location>
</feature>
<evidence type="ECO:0000313" key="3">
    <source>
        <dbReference type="EMBL" id="KAK7427320.1"/>
    </source>
</evidence>
<dbReference type="EMBL" id="JAZAVK010000055">
    <property type="protein sequence ID" value="KAK7427320.1"/>
    <property type="molecule type" value="Genomic_DNA"/>
</dbReference>
<feature type="region of interest" description="Disordered" evidence="1">
    <location>
        <begin position="358"/>
        <end position="447"/>
    </location>
</feature>
<evidence type="ECO:0000256" key="2">
    <source>
        <dbReference type="SAM" id="Phobius"/>
    </source>
</evidence>
<name>A0ABR1I187_9HYPO</name>
<reference evidence="3 4" key="1">
    <citation type="journal article" date="2025" name="Microbiol. Resour. Announc.">
        <title>Draft genome sequences for Neonectria magnoliae and Neonectria punicea, canker pathogens of Liriodendron tulipifera and Acer saccharum in West Virginia.</title>
        <authorList>
            <person name="Petronek H.M."/>
            <person name="Kasson M.T."/>
            <person name="Metheny A.M."/>
            <person name="Stauder C.M."/>
            <person name="Lovett B."/>
            <person name="Lynch S.C."/>
            <person name="Garnas J.R."/>
            <person name="Kasson L.R."/>
            <person name="Stajich J.E."/>
        </authorList>
    </citation>
    <scope>NUCLEOTIDE SEQUENCE [LARGE SCALE GENOMIC DNA]</scope>
    <source>
        <strain evidence="3 4">NRRL 64651</strain>
    </source>
</reference>
<protein>
    <submittedName>
        <fullName evidence="3">Uncharacterized protein</fullName>
    </submittedName>
</protein>
<feature type="transmembrane region" description="Helical" evidence="2">
    <location>
        <begin position="201"/>
        <end position="222"/>
    </location>
</feature>
<feature type="transmembrane region" description="Helical" evidence="2">
    <location>
        <begin position="92"/>
        <end position="116"/>
    </location>
</feature>
<feature type="transmembrane region" description="Helical" evidence="2">
    <location>
        <begin position="12"/>
        <end position="35"/>
    </location>
</feature>
<keyword evidence="4" id="KW-1185">Reference proteome</keyword>